<dbReference type="GO" id="GO:0030036">
    <property type="term" value="P:actin cytoskeleton organization"/>
    <property type="evidence" value="ECO:0007669"/>
    <property type="project" value="UniProtKB-ARBA"/>
</dbReference>
<feature type="binding site" evidence="11">
    <location>
        <position position="359"/>
    </location>
    <ligand>
        <name>ATP</name>
        <dbReference type="ChEBI" id="CHEBI:30616"/>
    </ligand>
</feature>
<dbReference type="GO" id="GO:0007435">
    <property type="term" value="P:salivary gland morphogenesis"/>
    <property type="evidence" value="ECO:0007669"/>
    <property type="project" value="UniProtKB-ARBA"/>
</dbReference>
<organism evidence="17">
    <name type="scientific">Aceria tosichella</name>
    <name type="common">wheat curl mite</name>
    <dbReference type="NCBI Taxonomy" id="561515"/>
    <lineage>
        <taxon>Eukaryota</taxon>
        <taxon>Metazoa</taxon>
        <taxon>Ecdysozoa</taxon>
        <taxon>Arthropoda</taxon>
        <taxon>Chelicerata</taxon>
        <taxon>Arachnida</taxon>
        <taxon>Acari</taxon>
        <taxon>Acariformes</taxon>
        <taxon>Trombidiformes</taxon>
        <taxon>Prostigmata</taxon>
        <taxon>Eupodina</taxon>
        <taxon>Eriophyoidea</taxon>
        <taxon>Eriophyidae</taxon>
        <taxon>Eriophyinae</taxon>
        <taxon>Aceriini</taxon>
        <taxon>Aceria</taxon>
    </lineage>
</organism>
<dbReference type="GO" id="GO:0004715">
    <property type="term" value="F:non-membrane spanning protein tyrosine kinase activity"/>
    <property type="evidence" value="ECO:0007669"/>
    <property type="project" value="UniProtKB-EC"/>
</dbReference>
<keyword evidence="4 12" id="KW-0418">Kinase</keyword>
<dbReference type="InterPro" id="IPR036860">
    <property type="entry name" value="SH2_dom_sf"/>
</dbReference>
<dbReference type="Pfam" id="PF00017">
    <property type="entry name" value="SH2"/>
    <property type="match status" value="1"/>
</dbReference>
<dbReference type="InterPro" id="IPR020635">
    <property type="entry name" value="Tyr_kinase_cat_dom"/>
</dbReference>
<dbReference type="PROSITE" id="PS50001">
    <property type="entry name" value="SH2"/>
    <property type="match status" value="1"/>
</dbReference>
<dbReference type="SUPFAM" id="SSF56112">
    <property type="entry name" value="Protein kinase-like (PK-like)"/>
    <property type="match status" value="1"/>
</dbReference>
<gene>
    <name evidence="17" type="primary">Src42A_0</name>
    <name evidence="17" type="ORF">g.8204</name>
</gene>
<dbReference type="PRINTS" id="PR00452">
    <property type="entry name" value="SH3DOMAIN"/>
</dbReference>
<evidence type="ECO:0000256" key="11">
    <source>
        <dbReference type="PROSITE-ProRule" id="PRU10141"/>
    </source>
</evidence>
<sequence>MGAFGSCLGVGRPVKPGANPRLLGSNLVNVDASPFGPNPNSRQMIRRPISYMTNGSTPVNSGRGGPMPKLMRQSSAMSNGNLQQQKPPPYPHHLSPSSQAVPKLVDIDDNVPSQNSHSNCNKQVTTILDLETAFLEDIRMNPNEYCILLALYDFNGDRTNEDLVFCKGDHLETTKSYMKGDWWLARSKSTKKVGYVPSNFVRELRTIGENESWYFGKIGRAEAEVRLRSPENKDGAFIIRNSDTCGPNQFSLSVKHNNKVKHYKIVQYETGGFYINAKTVFSTIHDLVMHYSQTADGLCVNLREPCRRPVPATIGLSYDTSDNWEIDRKRLKIGNELGRGQFGHVYEGLFNNTTRVAIKQLRQGSMDPQDFLAEAQIMKKMQHKNLVQLYAVCTREEPVYIITELMSKGAMIDYLKTDEGQKLGLPDFIEMATQIASGMAYLEREKFVHRDLAARNILVGDHNVCKIADFGLARFIKESEYEARAGARFPIKWTAPEAANFSKFTIKSDVWSFGIVLFEIVTKGGTPYPDMTNQEVLTRVDKGYRMPQPPNCESKYYAIMVRCWNKDPVKRPTFESLEHELGDYFMNAEEQYREPSQFMIKNC</sequence>
<keyword evidence="2 12" id="KW-0808">Transferase</keyword>
<evidence type="ECO:0000256" key="7">
    <source>
        <dbReference type="ARBA" id="ARBA00023137"/>
    </source>
</evidence>
<dbReference type="InterPro" id="IPR000980">
    <property type="entry name" value="SH2"/>
</dbReference>
<evidence type="ECO:0000256" key="9">
    <source>
        <dbReference type="PROSITE-ProRule" id="PRU00191"/>
    </source>
</evidence>
<dbReference type="InterPro" id="IPR036028">
    <property type="entry name" value="SH3-like_dom_sf"/>
</dbReference>
<dbReference type="EMBL" id="GGYP01000284">
    <property type="protein sequence ID" value="MDE45055.1"/>
    <property type="molecule type" value="Transcribed_RNA"/>
</dbReference>
<feature type="domain" description="SH2" evidence="14">
    <location>
        <begin position="213"/>
        <end position="306"/>
    </location>
</feature>
<feature type="domain" description="Protein kinase" evidence="16">
    <location>
        <begin position="331"/>
        <end position="586"/>
    </location>
</feature>
<dbReference type="InterPro" id="IPR000719">
    <property type="entry name" value="Prot_kinase_dom"/>
</dbReference>
<protein>
    <recommendedName>
        <fullName evidence="12">Tyrosine-protein kinase</fullName>
        <ecNumber evidence="12">2.7.10.2</ecNumber>
    </recommendedName>
</protein>
<dbReference type="CDD" id="cd05034">
    <property type="entry name" value="PTKc_Src_like"/>
    <property type="match status" value="1"/>
</dbReference>
<evidence type="ECO:0000259" key="15">
    <source>
        <dbReference type="PROSITE" id="PS50002"/>
    </source>
</evidence>
<dbReference type="Pfam" id="PF07714">
    <property type="entry name" value="PK_Tyr_Ser-Thr"/>
    <property type="match status" value="1"/>
</dbReference>
<dbReference type="Gene3D" id="1.10.510.10">
    <property type="entry name" value="Transferase(Phosphotransferase) domain 1"/>
    <property type="match status" value="1"/>
</dbReference>
<dbReference type="AlphaFoldDB" id="A0A6G1S3I1"/>
<evidence type="ECO:0000256" key="5">
    <source>
        <dbReference type="ARBA" id="ARBA00022840"/>
    </source>
</evidence>
<dbReference type="InterPro" id="IPR001452">
    <property type="entry name" value="SH3_domain"/>
</dbReference>
<dbReference type="GO" id="GO:0005524">
    <property type="term" value="F:ATP binding"/>
    <property type="evidence" value="ECO:0007669"/>
    <property type="project" value="UniProtKB-UniRule"/>
</dbReference>
<dbReference type="InterPro" id="IPR011009">
    <property type="entry name" value="Kinase-like_dom_sf"/>
</dbReference>
<dbReference type="GO" id="GO:0002009">
    <property type="term" value="P:morphogenesis of an epithelium"/>
    <property type="evidence" value="ECO:0007669"/>
    <property type="project" value="UniProtKB-ARBA"/>
</dbReference>
<evidence type="ECO:0000256" key="13">
    <source>
        <dbReference type="SAM" id="MobiDB-lite"/>
    </source>
</evidence>
<dbReference type="SMART" id="SM00219">
    <property type="entry name" value="TyrKc"/>
    <property type="match status" value="1"/>
</dbReference>
<reference evidence="17" key="1">
    <citation type="submission" date="2018-10" db="EMBL/GenBank/DDBJ databases">
        <title>Transcriptome assembly of Aceria tosichella (Wheat curl mite) Type 2.</title>
        <authorList>
            <person name="Scully E.D."/>
            <person name="Geib S.M."/>
            <person name="Palmer N.A."/>
            <person name="Gupta A.K."/>
            <person name="Sarath G."/>
            <person name="Tatineni S."/>
        </authorList>
    </citation>
    <scope>NUCLEOTIDE SEQUENCE</scope>
    <source>
        <strain evidence="17">LincolnNE</strain>
    </source>
</reference>
<proteinExistence type="inferred from homology"/>
<dbReference type="SUPFAM" id="SSF55550">
    <property type="entry name" value="SH2 domain"/>
    <property type="match status" value="1"/>
</dbReference>
<evidence type="ECO:0000313" key="17">
    <source>
        <dbReference type="EMBL" id="MDE45055.1"/>
    </source>
</evidence>
<dbReference type="InterPro" id="IPR001245">
    <property type="entry name" value="Ser-Thr/Tyr_kinase_cat_dom"/>
</dbReference>
<dbReference type="InterPro" id="IPR008266">
    <property type="entry name" value="Tyr_kinase_AS"/>
</dbReference>
<comment type="similarity">
    <text evidence="12">Belongs to the protein kinase superfamily. Tyr protein kinase family.</text>
</comment>
<dbReference type="PRINTS" id="PR00109">
    <property type="entry name" value="TYRKINASE"/>
</dbReference>
<dbReference type="SMART" id="SM00252">
    <property type="entry name" value="SH2"/>
    <property type="match status" value="1"/>
</dbReference>
<dbReference type="Gene3D" id="3.30.505.10">
    <property type="entry name" value="SH2 domain"/>
    <property type="match status" value="1"/>
</dbReference>
<dbReference type="SMART" id="SM00326">
    <property type="entry name" value="SH3"/>
    <property type="match status" value="1"/>
</dbReference>
<dbReference type="GO" id="GO:0048468">
    <property type="term" value="P:cell development"/>
    <property type="evidence" value="ECO:0007669"/>
    <property type="project" value="UniProtKB-ARBA"/>
</dbReference>
<dbReference type="Pfam" id="PF00018">
    <property type="entry name" value="SH3_1"/>
    <property type="match status" value="1"/>
</dbReference>
<dbReference type="CDD" id="cd11845">
    <property type="entry name" value="SH3_Src_like"/>
    <property type="match status" value="1"/>
</dbReference>
<dbReference type="EC" id="2.7.10.2" evidence="12"/>
<evidence type="ECO:0000256" key="8">
    <source>
        <dbReference type="ARBA" id="ARBA00051245"/>
    </source>
</evidence>
<name>A0A6G1S3I1_9ACAR</name>
<dbReference type="PANTHER" id="PTHR24418">
    <property type="entry name" value="TYROSINE-PROTEIN KINASE"/>
    <property type="match status" value="1"/>
</dbReference>
<keyword evidence="1 10" id="KW-0728">SH3 domain</keyword>
<evidence type="ECO:0000256" key="2">
    <source>
        <dbReference type="ARBA" id="ARBA00022679"/>
    </source>
</evidence>
<dbReference type="PROSITE" id="PS50011">
    <property type="entry name" value="PROTEIN_KINASE_DOM"/>
    <property type="match status" value="1"/>
</dbReference>
<accession>A0A6G1S3I1</accession>
<dbReference type="PROSITE" id="PS00107">
    <property type="entry name" value="PROTEIN_KINASE_ATP"/>
    <property type="match status" value="1"/>
</dbReference>
<dbReference type="SUPFAM" id="SSF50044">
    <property type="entry name" value="SH3-domain"/>
    <property type="match status" value="1"/>
</dbReference>
<keyword evidence="6 9" id="KW-0727">SH2 domain</keyword>
<evidence type="ECO:0000259" key="16">
    <source>
        <dbReference type="PROSITE" id="PS50011"/>
    </source>
</evidence>
<keyword evidence="7 12" id="KW-0829">Tyrosine-protein kinase</keyword>
<dbReference type="InterPro" id="IPR017441">
    <property type="entry name" value="Protein_kinase_ATP_BS"/>
</dbReference>
<evidence type="ECO:0000256" key="10">
    <source>
        <dbReference type="PROSITE-ProRule" id="PRU00192"/>
    </source>
</evidence>
<evidence type="ECO:0000256" key="1">
    <source>
        <dbReference type="ARBA" id="ARBA00022443"/>
    </source>
</evidence>
<evidence type="ECO:0000259" key="14">
    <source>
        <dbReference type="PROSITE" id="PS50001"/>
    </source>
</evidence>
<dbReference type="FunFam" id="3.30.200.20:FF:000053">
    <property type="entry name" value="Tyrosine-protein kinase"/>
    <property type="match status" value="1"/>
</dbReference>
<dbReference type="PROSITE" id="PS50002">
    <property type="entry name" value="SH3"/>
    <property type="match status" value="1"/>
</dbReference>
<dbReference type="Gene3D" id="2.30.30.40">
    <property type="entry name" value="SH3 Domains"/>
    <property type="match status" value="1"/>
</dbReference>
<comment type="catalytic activity">
    <reaction evidence="8 12">
        <text>L-tyrosyl-[protein] + ATP = O-phospho-L-tyrosyl-[protein] + ADP + H(+)</text>
        <dbReference type="Rhea" id="RHEA:10596"/>
        <dbReference type="Rhea" id="RHEA-COMP:10136"/>
        <dbReference type="Rhea" id="RHEA-COMP:20101"/>
        <dbReference type="ChEBI" id="CHEBI:15378"/>
        <dbReference type="ChEBI" id="CHEBI:30616"/>
        <dbReference type="ChEBI" id="CHEBI:46858"/>
        <dbReference type="ChEBI" id="CHEBI:61978"/>
        <dbReference type="ChEBI" id="CHEBI:456216"/>
        <dbReference type="EC" id="2.7.10.2"/>
    </reaction>
</comment>
<evidence type="ECO:0000256" key="4">
    <source>
        <dbReference type="ARBA" id="ARBA00022777"/>
    </source>
</evidence>
<feature type="compositionally biased region" description="Polar residues" evidence="13">
    <location>
        <begin position="72"/>
        <end position="85"/>
    </location>
</feature>
<feature type="domain" description="SH3" evidence="15">
    <location>
        <begin position="143"/>
        <end position="206"/>
    </location>
</feature>
<feature type="compositionally biased region" description="Polar residues" evidence="13">
    <location>
        <begin position="51"/>
        <end position="60"/>
    </location>
</feature>
<dbReference type="PRINTS" id="PR00401">
    <property type="entry name" value="SH2DOMAIN"/>
</dbReference>
<dbReference type="InterPro" id="IPR050198">
    <property type="entry name" value="Non-receptor_tyrosine_kinases"/>
</dbReference>
<evidence type="ECO:0000256" key="6">
    <source>
        <dbReference type="ARBA" id="ARBA00022999"/>
    </source>
</evidence>
<evidence type="ECO:0000256" key="12">
    <source>
        <dbReference type="RuleBase" id="RU362096"/>
    </source>
</evidence>
<keyword evidence="5 11" id="KW-0067">ATP-binding</keyword>
<dbReference type="FunFam" id="1.10.510.10:FF:000318">
    <property type="entry name" value="Tyrosine-protein kinase"/>
    <property type="match status" value="1"/>
</dbReference>
<evidence type="ECO:0000256" key="3">
    <source>
        <dbReference type="ARBA" id="ARBA00022741"/>
    </source>
</evidence>
<dbReference type="PROSITE" id="PS00109">
    <property type="entry name" value="PROTEIN_KINASE_TYR"/>
    <property type="match status" value="1"/>
</dbReference>
<keyword evidence="3 11" id="KW-0547">Nucleotide-binding</keyword>
<feature type="region of interest" description="Disordered" evidence="13">
    <location>
        <begin position="51"/>
        <end position="98"/>
    </location>
</feature>